<name>N8Y7I1_ACIGI</name>
<keyword evidence="1" id="KW-0732">Signal</keyword>
<dbReference type="InterPro" id="IPR005152">
    <property type="entry name" value="Lipase_secreted"/>
</dbReference>
<dbReference type="AlphaFoldDB" id="N8Y7I1"/>
<dbReference type="PANTHER" id="PTHR34853">
    <property type="match status" value="1"/>
</dbReference>
<keyword evidence="3" id="KW-1185">Reference proteome</keyword>
<protein>
    <recommendedName>
        <fullName evidence="4">Signal peptide-containing protein</fullName>
    </recommendedName>
</protein>
<evidence type="ECO:0000256" key="1">
    <source>
        <dbReference type="SAM" id="SignalP"/>
    </source>
</evidence>
<dbReference type="HOGENOM" id="CLU_029538_3_3_6"/>
<evidence type="ECO:0008006" key="4">
    <source>
        <dbReference type="Google" id="ProtNLM"/>
    </source>
</evidence>
<dbReference type="InterPro" id="IPR029058">
    <property type="entry name" value="AB_hydrolase_fold"/>
</dbReference>
<dbReference type="PIRSF" id="PIRSF029171">
    <property type="entry name" value="Esterase_LipA"/>
    <property type="match status" value="1"/>
</dbReference>
<dbReference type="eggNOG" id="COG1073">
    <property type="taxonomic scope" value="Bacteria"/>
</dbReference>
<reference evidence="2 3" key="1">
    <citation type="submission" date="2013-02" db="EMBL/GenBank/DDBJ databases">
        <title>The Genome Sequence of Acinetobacter guillouiae NIPH 991.</title>
        <authorList>
            <consortium name="The Broad Institute Genome Sequencing Platform"/>
            <consortium name="The Broad Institute Genome Sequencing Center for Infectious Disease"/>
            <person name="Cerqueira G."/>
            <person name="Feldgarden M."/>
            <person name="Courvalin P."/>
            <person name="Perichon B."/>
            <person name="Grillot-Courvalin C."/>
            <person name="Clermont D."/>
            <person name="Rocha E."/>
            <person name="Yoon E.-J."/>
            <person name="Nemec A."/>
            <person name="Walker B."/>
            <person name="Young S.K."/>
            <person name="Zeng Q."/>
            <person name="Gargeya S."/>
            <person name="Fitzgerald M."/>
            <person name="Haas B."/>
            <person name="Abouelleil A."/>
            <person name="Alvarado L."/>
            <person name="Arachchi H.M."/>
            <person name="Berlin A.M."/>
            <person name="Chapman S.B."/>
            <person name="Dewar J."/>
            <person name="Goldberg J."/>
            <person name="Griggs A."/>
            <person name="Gujja S."/>
            <person name="Hansen M."/>
            <person name="Howarth C."/>
            <person name="Imamovic A."/>
            <person name="Larimer J."/>
            <person name="McCowan C."/>
            <person name="Murphy C."/>
            <person name="Neiman D."/>
            <person name="Pearson M."/>
            <person name="Priest M."/>
            <person name="Roberts A."/>
            <person name="Saif S."/>
            <person name="Shea T."/>
            <person name="Sisk P."/>
            <person name="Sykes S."/>
            <person name="Wortman J."/>
            <person name="Nusbaum C."/>
            <person name="Birren B."/>
        </authorList>
    </citation>
    <scope>NUCLEOTIDE SEQUENCE [LARGE SCALE GENOMIC DNA]</scope>
    <source>
        <strain evidence="2 3">NIPH 991</strain>
    </source>
</reference>
<dbReference type="PANTHER" id="PTHR34853:SF1">
    <property type="entry name" value="LIPASE 5"/>
    <property type="match status" value="1"/>
</dbReference>
<dbReference type="PATRIC" id="fig|1217656.3.peg.4255"/>
<dbReference type="Pfam" id="PF03583">
    <property type="entry name" value="LIP"/>
    <property type="match status" value="1"/>
</dbReference>
<dbReference type="GO" id="GO:0016042">
    <property type="term" value="P:lipid catabolic process"/>
    <property type="evidence" value="ECO:0007669"/>
    <property type="project" value="InterPro"/>
</dbReference>
<dbReference type="Proteomes" id="UP000013148">
    <property type="component" value="Unassembled WGS sequence"/>
</dbReference>
<sequence>MKMQNTFISNVVKSVFVASILTSAGMANAQQAPQPEDRYGDGRVSAFYTWKAAIPEQAGKLLKTEDISNPYIRLDNDSTAIRILYSSTSGRDSKTPIVVSGTVHLPKGTPPKEGWPVVLWAHGTVGLADACAPSWNGRSYRDVQYLNRWLKEGFAVVATDYEGLGVAGPHLLINNPMLAYSILDSGRAALKTKLPLANRFVIVGQSQGGAGAVSASAYSATYAPELNIKGSIGTGVIYQDPEATAEKNQLKLNPYEVSPSLAYGIYSFLVTQSLFPEIKTEDIFTAEAVPLVEQARNACLTSFMGDIQTAGLSPAQAYKANPPSIYKKLQEKQSNDYGYYPTLKINHPLFIGTGANDRTPDARNQMKLVADACKAGTVVEGHLYHGLGHSETVNASLQDSVPFAKKVIAGEKIQSICKPDLQ</sequence>
<evidence type="ECO:0000313" key="2">
    <source>
        <dbReference type="EMBL" id="ENV15588.1"/>
    </source>
</evidence>
<dbReference type="SUPFAM" id="SSF53474">
    <property type="entry name" value="alpha/beta-Hydrolases"/>
    <property type="match status" value="1"/>
</dbReference>
<proteinExistence type="predicted"/>
<accession>N8Y7I1</accession>
<dbReference type="EMBL" id="APPJ01000014">
    <property type="protein sequence ID" value="ENV15588.1"/>
    <property type="molecule type" value="Genomic_DNA"/>
</dbReference>
<gene>
    <name evidence="2" type="ORF">F964_04314</name>
</gene>
<evidence type="ECO:0000313" key="3">
    <source>
        <dbReference type="Proteomes" id="UP000013148"/>
    </source>
</evidence>
<feature type="chain" id="PRO_5004136715" description="Signal peptide-containing protein" evidence="1">
    <location>
        <begin position="30"/>
        <end position="422"/>
    </location>
</feature>
<feature type="signal peptide" evidence="1">
    <location>
        <begin position="1"/>
        <end position="29"/>
    </location>
</feature>
<dbReference type="GO" id="GO:0004806">
    <property type="term" value="F:triacylglycerol lipase activity"/>
    <property type="evidence" value="ECO:0007669"/>
    <property type="project" value="InterPro"/>
</dbReference>
<comment type="caution">
    <text evidence="2">The sequence shown here is derived from an EMBL/GenBank/DDBJ whole genome shotgun (WGS) entry which is preliminary data.</text>
</comment>
<dbReference type="Gene3D" id="3.40.50.1820">
    <property type="entry name" value="alpha/beta hydrolase"/>
    <property type="match status" value="2"/>
</dbReference>
<organism evidence="2 3">
    <name type="scientific">Acinetobacter guillouiae NIPH 991</name>
    <dbReference type="NCBI Taxonomy" id="1217656"/>
    <lineage>
        <taxon>Bacteria</taxon>
        <taxon>Pseudomonadati</taxon>
        <taxon>Pseudomonadota</taxon>
        <taxon>Gammaproteobacteria</taxon>
        <taxon>Moraxellales</taxon>
        <taxon>Moraxellaceae</taxon>
        <taxon>Acinetobacter</taxon>
    </lineage>
</organism>